<dbReference type="PANTHER" id="PTHR31465:SF1">
    <property type="entry name" value="PROTEIN RTA1-RELATED"/>
    <property type="match status" value="1"/>
</dbReference>
<feature type="transmembrane region" description="Helical" evidence="5">
    <location>
        <begin position="167"/>
        <end position="190"/>
    </location>
</feature>
<feature type="signal peptide" evidence="6">
    <location>
        <begin position="1"/>
        <end position="26"/>
    </location>
</feature>
<keyword evidence="6" id="KW-0732">Signal</keyword>
<evidence type="ECO:0000256" key="6">
    <source>
        <dbReference type="SAM" id="SignalP"/>
    </source>
</evidence>
<feature type="transmembrane region" description="Helical" evidence="5">
    <location>
        <begin position="202"/>
        <end position="229"/>
    </location>
</feature>
<dbReference type="EMBL" id="LN483332">
    <property type="protein sequence ID" value="CED85557.1"/>
    <property type="molecule type" value="Genomic_DNA"/>
</dbReference>
<accession>A0A0F7STQ4</accession>
<feature type="transmembrane region" description="Helical" evidence="5">
    <location>
        <begin position="286"/>
        <end position="304"/>
    </location>
</feature>
<evidence type="ECO:0000313" key="7">
    <source>
        <dbReference type="EMBL" id="CED85557.1"/>
    </source>
</evidence>
<reference evidence="7" key="1">
    <citation type="submission" date="2014-08" db="EMBL/GenBank/DDBJ databases">
        <authorList>
            <person name="Sharma Rahul"/>
            <person name="Thines Marco"/>
        </authorList>
    </citation>
    <scope>NUCLEOTIDE SEQUENCE</scope>
</reference>
<dbReference type="GO" id="GO:0016020">
    <property type="term" value="C:membrane"/>
    <property type="evidence" value="ECO:0007669"/>
    <property type="project" value="UniProtKB-SubCell"/>
</dbReference>
<dbReference type="InterPro" id="IPR007568">
    <property type="entry name" value="RTA1"/>
</dbReference>
<dbReference type="Pfam" id="PF04479">
    <property type="entry name" value="RTA1"/>
    <property type="match status" value="1"/>
</dbReference>
<dbReference type="AlphaFoldDB" id="A0A0F7STQ4"/>
<name>A0A0F7STQ4_PHARH</name>
<keyword evidence="3 5" id="KW-1133">Transmembrane helix</keyword>
<dbReference type="PANTHER" id="PTHR31465">
    <property type="entry name" value="PROTEIN RTA1-RELATED"/>
    <property type="match status" value="1"/>
</dbReference>
<evidence type="ECO:0000256" key="2">
    <source>
        <dbReference type="ARBA" id="ARBA00022692"/>
    </source>
</evidence>
<feature type="transmembrane region" description="Helical" evidence="5">
    <location>
        <begin position="66"/>
        <end position="87"/>
    </location>
</feature>
<organism evidence="7">
    <name type="scientific">Phaffia rhodozyma</name>
    <name type="common">Yeast</name>
    <name type="synonym">Xanthophyllomyces dendrorhous</name>
    <dbReference type="NCBI Taxonomy" id="264483"/>
    <lineage>
        <taxon>Eukaryota</taxon>
        <taxon>Fungi</taxon>
        <taxon>Dikarya</taxon>
        <taxon>Basidiomycota</taxon>
        <taxon>Agaricomycotina</taxon>
        <taxon>Tremellomycetes</taxon>
        <taxon>Cystofilobasidiales</taxon>
        <taxon>Mrakiaceae</taxon>
        <taxon>Phaffia</taxon>
    </lineage>
</organism>
<proteinExistence type="predicted"/>
<feature type="transmembrane region" description="Helical" evidence="5">
    <location>
        <begin position="120"/>
        <end position="146"/>
    </location>
</feature>
<evidence type="ECO:0000256" key="1">
    <source>
        <dbReference type="ARBA" id="ARBA00004141"/>
    </source>
</evidence>
<keyword evidence="2 5" id="KW-0812">Transmembrane</keyword>
<feature type="chain" id="PRO_5002522501" evidence="6">
    <location>
        <begin position="27"/>
        <end position="349"/>
    </location>
</feature>
<feature type="transmembrane region" description="Helical" evidence="5">
    <location>
        <begin position="94"/>
        <end position="114"/>
    </location>
</feature>
<protein>
    <submittedName>
        <fullName evidence="7">RTA-like protein</fullName>
    </submittedName>
</protein>
<feature type="transmembrane region" description="Helical" evidence="5">
    <location>
        <begin position="249"/>
        <end position="266"/>
    </location>
</feature>
<evidence type="ECO:0000256" key="5">
    <source>
        <dbReference type="SAM" id="Phobius"/>
    </source>
</evidence>
<sequence length="349" mass="38667">MLRLRTTLAVAVCLIAALQFAPTASAVDLPSYITPASTQDPSNTTIQNFYPQYDESNPLRYLPNQALAIVVTALYALVGVALFVQLIMHGQKWMLTLIIGSFCYAVGMGLRLLFRKNSHSMGIYIALDMFTVLSPCAFLATDYVLLGRLVRHLGMGKHLLIKAQKTTIIFVGSDVLTFLVQAGGGGLASSKSSSTSNIGSKVFLVGIILQMISFILFTFLALDFGFKIYKHEPQLWSAPDKNTRRWKHLYYAMLWTCVGFIVRSTFRTAELSQGFIGRLSTTEGYVFVLDTLPLFLAIIAYIPFYPGRYLRPNVAGADQHAYDTVGSLQMMGDSSIEMESGNKSWYGHK</sequence>
<comment type="subcellular location">
    <subcellularLocation>
        <location evidence="1">Membrane</location>
        <topology evidence="1">Multi-pass membrane protein</topology>
    </subcellularLocation>
</comment>
<keyword evidence="4 5" id="KW-0472">Membrane</keyword>
<evidence type="ECO:0000256" key="3">
    <source>
        <dbReference type="ARBA" id="ARBA00022989"/>
    </source>
</evidence>
<evidence type="ECO:0000256" key="4">
    <source>
        <dbReference type="ARBA" id="ARBA00023136"/>
    </source>
</evidence>